<dbReference type="InterPro" id="IPR002227">
    <property type="entry name" value="Tyrosinase_Cu-bd"/>
</dbReference>
<dbReference type="Gene3D" id="1.10.1280.10">
    <property type="entry name" value="Di-copper center containing domain from catechol oxidase"/>
    <property type="match status" value="1"/>
</dbReference>
<dbReference type="PANTHER" id="PTHR11474:SF21">
    <property type="entry name" value="SHKT DOMAIN-CONTAINING PROTEIN"/>
    <property type="match status" value="1"/>
</dbReference>
<feature type="region of interest" description="Disordered" evidence="3">
    <location>
        <begin position="1"/>
        <end position="35"/>
    </location>
</feature>
<dbReference type="EMBL" id="CATQJA010002710">
    <property type="protein sequence ID" value="CAJ0587640.1"/>
    <property type="molecule type" value="Genomic_DNA"/>
</dbReference>
<evidence type="ECO:0000256" key="1">
    <source>
        <dbReference type="ARBA" id="ARBA00022723"/>
    </source>
</evidence>
<feature type="non-terminal residue" evidence="6">
    <location>
        <position position="1"/>
    </location>
</feature>
<keyword evidence="1" id="KW-0479">Metal-binding</keyword>
<gene>
    <name evidence="6" type="ORF">MSPICULIGERA_LOCUS25596</name>
</gene>
<evidence type="ECO:0000259" key="4">
    <source>
        <dbReference type="PROSITE" id="PS00497"/>
    </source>
</evidence>
<feature type="compositionally biased region" description="Acidic residues" evidence="3">
    <location>
        <begin position="1"/>
        <end position="18"/>
    </location>
</feature>
<dbReference type="PROSITE" id="PS00498">
    <property type="entry name" value="TYROSINASE_2"/>
    <property type="match status" value="1"/>
</dbReference>
<proteinExistence type="predicted"/>
<evidence type="ECO:0000313" key="6">
    <source>
        <dbReference type="EMBL" id="CAJ0587640.1"/>
    </source>
</evidence>
<dbReference type="AlphaFoldDB" id="A0AA36DI36"/>
<dbReference type="PROSITE" id="PS00497">
    <property type="entry name" value="TYROSINASE_1"/>
    <property type="match status" value="1"/>
</dbReference>
<dbReference type="GO" id="GO:0046872">
    <property type="term" value="F:metal ion binding"/>
    <property type="evidence" value="ECO:0007669"/>
    <property type="project" value="UniProtKB-KW"/>
</dbReference>
<dbReference type="Pfam" id="PF00264">
    <property type="entry name" value="Tyrosinase"/>
    <property type="match status" value="1"/>
</dbReference>
<accession>A0AA36DI36</accession>
<comment type="caution">
    <text evidence="6">The sequence shown here is derived from an EMBL/GenBank/DDBJ whole genome shotgun (WGS) entry which is preliminary data.</text>
</comment>
<keyword evidence="2" id="KW-0175">Coiled coil</keyword>
<evidence type="ECO:0000313" key="7">
    <source>
        <dbReference type="Proteomes" id="UP001177023"/>
    </source>
</evidence>
<dbReference type="SUPFAM" id="SSF48056">
    <property type="entry name" value="Di-copper centre-containing domain"/>
    <property type="match status" value="1"/>
</dbReference>
<feature type="compositionally biased region" description="Basic and acidic residues" evidence="3">
    <location>
        <begin position="19"/>
        <end position="35"/>
    </location>
</feature>
<organism evidence="6 7">
    <name type="scientific">Mesorhabditis spiculigera</name>
    <dbReference type="NCBI Taxonomy" id="96644"/>
    <lineage>
        <taxon>Eukaryota</taxon>
        <taxon>Metazoa</taxon>
        <taxon>Ecdysozoa</taxon>
        <taxon>Nematoda</taxon>
        <taxon>Chromadorea</taxon>
        <taxon>Rhabditida</taxon>
        <taxon>Rhabditina</taxon>
        <taxon>Rhabditomorpha</taxon>
        <taxon>Rhabditoidea</taxon>
        <taxon>Rhabditidae</taxon>
        <taxon>Mesorhabditinae</taxon>
        <taxon>Mesorhabditis</taxon>
    </lineage>
</organism>
<feature type="region of interest" description="Disordered" evidence="3">
    <location>
        <begin position="160"/>
        <end position="179"/>
    </location>
</feature>
<keyword evidence="7" id="KW-1185">Reference proteome</keyword>
<name>A0AA36DI36_9BILA</name>
<feature type="domain" description="Tyrosinase copper-binding" evidence="4">
    <location>
        <begin position="343"/>
        <end position="360"/>
    </location>
</feature>
<evidence type="ECO:0000256" key="3">
    <source>
        <dbReference type="SAM" id="MobiDB-lite"/>
    </source>
</evidence>
<dbReference type="Proteomes" id="UP001177023">
    <property type="component" value="Unassembled WGS sequence"/>
</dbReference>
<dbReference type="PANTHER" id="PTHR11474">
    <property type="entry name" value="TYROSINASE FAMILY MEMBER"/>
    <property type="match status" value="1"/>
</dbReference>
<evidence type="ECO:0000259" key="5">
    <source>
        <dbReference type="PROSITE" id="PS00498"/>
    </source>
</evidence>
<dbReference type="InterPro" id="IPR050316">
    <property type="entry name" value="Tyrosinase/Hemocyanin"/>
</dbReference>
<feature type="coiled-coil region" evidence="2">
    <location>
        <begin position="132"/>
        <end position="159"/>
    </location>
</feature>
<sequence>MDLEMDEDDVEDLELADSSDEKQDLNPELPDEKPNVKFATKEVVKRKVECDALQLGNNSTRGPAKKKNAHQKSTDRFGMAMDRAAAISAHCNHRRVQRRKLAVLKQESRARKQRLNRGPMGITELRQFASSLTTAQQALKNSSVDLHEAQKKLKEMIDAKTPKNQLGQQRKRVNQARNRQQNAWKRLKVFALESLKSTRPGGQAKSCSKQESSSTTTYKEKYCRKSLEIFIPEKNQKSKTKRDAKHSNSTTLRADGLGIDAKATSYQECMTIACLCKFWNGTSSPNCHYKKLPLTKAVRKEYHTLTDVERNRYHAALKTLKKKGVYDVFATFHAKASNAMNAHHGPAFLPWHRELLKRYELELRKIDPRVSLPYWLSSVNNYAPREPDFPWRSRQQITFSPKFMGSAVGPVKTGPAAGWNRTDRVRLGFDIYDTVFSSGPLTRNAGDRNAYFVLTNAALILEYANDYTWVFRTPPPYMETCTTDWFKSTQPSFEVYHGYGHMTVGGDMNVTATAGADPLFFMHHANYDQLFETWRQKWQDRDERETQYPSDDIISECTSATHQAAVAMEPFTNLRVIDGLSNLYTDELYEYAPAPSCSVQKPDCGSPYLFCSLSNTTWWETQVAVNCLAKMMPGGECSHFVSGEKPCYQGKCVNGICVKT</sequence>
<feature type="domain" description="Tyrosinase copper-binding" evidence="5">
    <location>
        <begin position="517"/>
        <end position="528"/>
    </location>
</feature>
<protein>
    <recommendedName>
        <fullName evidence="4 5">Tyrosinase copper-binding domain-containing protein</fullName>
    </recommendedName>
</protein>
<dbReference type="InterPro" id="IPR008922">
    <property type="entry name" value="Di-copper_centre_dom_sf"/>
</dbReference>
<evidence type="ECO:0000256" key="2">
    <source>
        <dbReference type="SAM" id="Coils"/>
    </source>
</evidence>
<reference evidence="6" key="1">
    <citation type="submission" date="2023-06" db="EMBL/GenBank/DDBJ databases">
        <authorList>
            <person name="Delattre M."/>
        </authorList>
    </citation>
    <scope>NUCLEOTIDE SEQUENCE</scope>
    <source>
        <strain evidence="6">AF72</strain>
    </source>
</reference>
<dbReference type="GO" id="GO:0016491">
    <property type="term" value="F:oxidoreductase activity"/>
    <property type="evidence" value="ECO:0007669"/>
    <property type="project" value="InterPro"/>
</dbReference>
<dbReference type="PRINTS" id="PR00092">
    <property type="entry name" value="TYROSINASE"/>
</dbReference>